<dbReference type="Gene3D" id="3.20.20.80">
    <property type="entry name" value="Glycosidases"/>
    <property type="match status" value="1"/>
</dbReference>
<evidence type="ECO:0000256" key="3">
    <source>
        <dbReference type="ARBA" id="ARBA00023295"/>
    </source>
</evidence>
<name>A0A2M6XCL4_9BACT</name>
<dbReference type="AlphaFoldDB" id="A0A2M6XCL4"/>
<evidence type="ECO:0000256" key="1">
    <source>
        <dbReference type="ARBA" id="ARBA00008875"/>
    </source>
</evidence>
<dbReference type="PANTHER" id="PTHR12631">
    <property type="entry name" value="ALPHA-L-IDURONIDASE"/>
    <property type="match status" value="1"/>
</dbReference>
<feature type="domain" description="Glycosyl hydrolases family 39 N-terminal catalytic" evidence="4">
    <location>
        <begin position="79"/>
        <end position="358"/>
    </location>
</feature>
<reference evidence="6" key="1">
    <citation type="submission" date="2017-09" db="EMBL/GenBank/DDBJ databases">
        <title>Depth-based differentiation of microbial function through sediment-hosted aquifers and enrichment of novel symbionts in the deep terrestrial subsurface.</title>
        <authorList>
            <person name="Probst A.J."/>
            <person name="Ladd B."/>
            <person name="Jarett J.K."/>
            <person name="Geller-Mcgrath D.E."/>
            <person name="Sieber C.M.K."/>
            <person name="Emerson J.B."/>
            <person name="Anantharaman K."/>
            <person name="Thomas B.C."/>
            <person name="Malmstrom R."/>
            <person name="Stieglmeier M."/>
            <person name="Klingl A."/>
            <person name="Woyke T."/>
            <person name="Ryan C.M."/>
            <person name="Banfield J.F."/>
        </authorList>
    </citation>
    <scope>NUCLEOTIDE SEQUENCE [LARGE SCALE GENOMIC DNA]</scope>
</reference>
<evidence type="ECO:0000259" key="4">
    <source>
        <dbReference type="Pfam" id="PF01229"/>
    </source>
</evidence>
<dbReference type="SUPFAM" id="SSF51445">
    <property type="entry name" value="(Trans)glycosidases"/>
    <property type="match status" value="1"/>
</dbReference>
<evidence type="ECO:0000313" key="5">
    <source>
        <dbReference type="EMBL" id="PIU03376.1"/>
    </source>
</evidence>
<dbReference type="Pfam" id="PF01229">
    <property type="entry name" value="Glyco_hydro_39"/>
    <property type="match status" value="1"/>
</dbReference>
<organism evidence="5 6">
    <name type="scientific">Candidatus Shapirobacteria bacterium CG08_land_8_20_14_0_20_39_18</name>
    <dbReference type="NCBI Taxonomy" id="1974883"/>
    <lineage>
        <taxon>Bacteria</taxon>
        <taxon>Candidatus Shapironibacteriota</taxon>
    </lineage>
</organism>
<dbReference type="Proteomes" id="UP000228996">
    <property type="component" value="Unassembled WGS sequence"/>
</dbReference>
<accession>A0A2M6XCL4</accession>
<comment type="similarity">
    <text evidence="1">Belongs to the glycosyl hydrolase 39 family.</text>
</comment>
<dbReference type="GO" id="GO:0004553">
    <property type="term" value="F:hydrolase activity, hydrolyzing O-glycosyl compounds"/>
    <property type="evidence" value="ECO:0007669"/>
    <property type="project" value="TreeGrafter"/>
</dbReference>
<evidence type="ECO:0000313" key="6">
    <source>
        <dbReference type="Proteomes" id="UP000228996"/>
    </source>
</evidence>
<proteinExistence type="inferred from homology"/>
<protein>
    <recommendedName>
        <fullName evidence="4">Glycosyl hydrolases family 39 N-terminal catalytic domain-containing protein</fullName>
    </recommendedName>
</protein>
<dbReference type="InterPro" id="IPR051923">
    <property type="entry name" value="Glycosyl_Hydrolase_39"/>
</dbReference>
<keyword evidence="2" id="KW-0378">Hydrolase</keyword>
<dbReference type="InterPro" id="IPR049166">
    <property type="entry name" value="GH39_cat"/>
</dbReference>
<dbReference type="PANTHER" id="PTHR12631:SF10">
    <property type="entry name" value="BETA-XYLOSIDASE-LIKE PROTEIN-RELATED"/>
    <property type="match status" value="1"/>
</dbReference>
<sequence length="449" mass="50741">MKKFSGLIIPLFLLAALPLFLVLVQTAQHYLSQAAGINANIVVDASVSQGPIIPIWQMLAQGGEEKFPFDKIIPKITQLQPKYIRIDHVFDFYDVVDKKNGSISYDYSQLDKVVKQIIQTGALPFFSLSYMPPAIAQDGQILNPPQFWADWSTLIQRTIQHYSGQSEFNLTGVAYEIWNEPDLFGNWKIGGDKDYRLLYRYAVAGANQTQNTNLFKIGGPATTAPYENWVDGFLNYIAENHLRLDFYSWHRYDYNPLTFLEDVNRVDTWLFQNGAGQIEKYITESGPDSKNNSINDSQLAAAHLVALSRQLLQRVNGVFTFEIKDGPTSHWGLLTAAGQKKPRFNALNLLNNVTGTRLLLEGEGTWITGFAGRDGETIRVILVNLDINQSHLESVPVIITNLENGDYLYKEISLYEKEVGSIRTIINNTFTNTILLQPNQILLLDLTRK</sequence>
<dbReference type="InterPro" id="IPR017853">
    <property type="entry name" value="GH"/>
</dbReference>
<keyword evidence="3" id="KW-0326">Glycosidase</keyword>
<gene>
    <name evidence="5" type="ORF">COT44_02950</name>
</gene>
<evidence type="ECO:0000256" key="2">
    <source>
        <dbReference type="ARBA" id="ARBA00022801"/>
    </source>
</evidence>
<comment type="caution">
    <text evidence="5">The sequence shown here is derived from an EMBL/GenBank/DDBJ whole genome shotgun (WGS) entry which is preliminary data.</text>
</comment>
<dbReference type="EMBL" id="PEYO01000017">
    <property type="protein sequence ID" value="PIU03376.1"/>
    <property type="molecule type" value="Genomic_DNA"/>
</dbReference>